<keyword evidence="2" id="KW-1185">Reference proteome</keyword>
<proteinExistence type="predicted"/>
<dbReference type="Proteomes" id="UP001055072">
    <property type="component" value="Unassembled WGS sequence"/>
</dbReference>
<evidence type="ECO:0000313" key="2">
    <source>
        <dbReference type="Proteomes" id="UP001055072"/>
    </source>
</evidence>
<sequence length="254" mass="26909">MSGSDSQVKVIVITGASSGIGRITAITFAKAGWSVVLFARRADRLQETVTECPDPGKTLIVQGDVTDEAAVLRLFASAVERFGHVDVLFNNAGIGHPAVPIDELSLSAWQSVVDVNLTGVFLASREAFKVFKKQSPPGGRIINNGSIAAYSPRLYAVGYTSTKHAVLGLTKALHLEGRQHNIAVSQIDIGNALTDLTATFTNGATQADGSQKPEPTFDAKHVADSILHVAELPLNVTVLTFNIMATTMPFIGRG</sequence>
<gene>
    <name evidence="1" type="ORF">BDY19DRAFT_993888</name>
</gene>
<name>A0ACB8U2I3_9APHY</name>
<reference evidence="1" key="1">
    <citation type="journal article" date="2021" name="Environ. Microbiol.">
        <title>Gene family expansions and transcriptome signatures uncover fungal adaptations to wood decay.</title>
        <authorList>
            <person name="Hage H."/>
            <person name="Miyauchi S."/>
            <person name="Viragh M."/>
            <person name="Drula E."/>
            <person name="Min B."/>
            <person name="Chaduli D."/>
            <person name="Navarro D."/>
            <person name="Favel A."/>
            <person name="Norest M."/>
            <person name="Lesage-Meessen L."/>
            <person name="Balint B."/>
            <person name="Merenyi Z."/>
            <person name="de Eugenio L."/>
            <person name="Morin E."/>
            <person name="Martinez A.T."/>
            <person name="Baldrian P."/>
            <person name="Stursova M."/>
            <person name="Martinez M.J."/>
            <person name="Novotny C."/>
            <person name="Magnuson J.K."/>
            <person name="Spatafora J.W."/>
            <person name="Maurice S."/>
            <person name="Pangilinan J."/>
            <person name="Andreopoulos W."/>
            <person name="LaButti K."/>
            <person name="Hundley H."/>
            <person name="Na H."/>
            <person name="Kuo A."/>
            <person name="Barry K."/>
            <person name="Lipzen A."/>
            <person name="Henrissat B."/>
            <person name="Riley R."/>
            <person name="Ahrendt S."/>
            <person name="Nagy L.G."/>
            <person name="Grigoriev I.V."/>
            <person name="Martin F."/>
            <person name="Rosso M.N."/>
        </authorList>
    </citation>
    <scope>NUCLEOTIDE SEQUENCE</scope>
    <source>
        <strain evidence="1">CBS 384.51</strain>
    </source>
</reference>
<protein>
    <submittedName>
        <fullName evidence="1">Short-chain dehydrogenase/reductase SDR</fullName>
    </submittedName>
</protein>
<dbReference type="EMBL" id="MU274913">
    <property type="protein sequence ID" value="KAI0088491.1"/>
    <property type="molecule type" value="Genomic_DNA"/>
</dbReference>
<organism evidence="1 2">
    <name type="scientific">Irpex rosettiformis</name>
    <dbReference type="NCBI Taxonomy" id="378272"/>
    <lineage>
        <taxon>Eukaryota</taxon>
        <taxon>Fungi</taxon>
        <taxon>Dikarya</taxon>
        <taxon>Basidiomycota</taxon>
        <taxon>Agaricomycotina</taxon>
        <taxon>Agaricomycetes</taxon>
        <taxon>Polyporales</taxon>
        <taxon>Irpicaceae</taxon>
        <taxon>Irpex</taxon>
    </lineage>
</organism>
<accession>A0ACB8U2I3</accession>
<comment type="caution">
    <text evidence="1">The sequence shown here is derived from an EMBL/GenBank/DDBJ whole genome shotgun (WGS) entry which is preliminary data.</text>
</comment>
<evidence type="ECO:0000313" key="1">
    <source>
        <dbReference type="EMBL" id="KAI0088491.1"/>
    </source>
</evidence>